<name>A0A8T4H7F9_9SPHI</name>
<protein>
    <recommendedName>
        <fullName evidence="4">Auto-transporter adhesin head GIN domain-containing protein</fullName>
    </recommendedName>
</protein>
<sequence>MRIQNVLTILFASFTLAVSAQEEVQHITNLTLGKKEKKVFSSRDSSLTIAIDTLIMGDKSSLQFLGKKDVKILVKHAIIGNNAVIYGSDGKNNAADIDFSVNLQKLGSLYILAAGQDAFNGTRTHPNGNGGNVTLRLAAGSIVPQQENKKAANYLSVATNPGGQHVNASSDLRNIYSQIKLSSAGLRGVPQGQIYSGSAGKPGKLTIVQD</sequence>
<proteinExistence type="predicted"/>
<dbReference type="Proteomes" id="UP000679691">
    <property type="component" value="Unassembled WGS sequence"/>
</dbReference>
<evidence type="ECO:0008006" key="4">
    <source>
        <dbReference type="Google" id="ProtNLM"/>
    </source>
</evidence>
<feature type="signal peptide" evidence="1">
    <location>
        <begin position="1"/>
        <end position="20"/>
    </location>
</feature>
<dbReference type="EMBL" id="JAGKSB010000004">
    <property type="protein sequence ID" value="MBP3942982.1"/>
    <property type="molecule type" value="Genomic_DNA"/>
</dbReference>
<accession>A0A8T4H7F9</accession>
<keyword evidence="3" id="KW-1185">Reference proteome</keyword>
<evidence type="ECO:0000256" key="1">
    <source>
        <dbReference type="SAM" id="SignalP"/>
    </source>
</evidence>
<evidence type="ECO:0000313" key="3">
    <source>
        <dbReference type="Proteomes" id="UP000679691"/>
    </source>
</evidence>
<evidence type="ECO:0000313" key="2">
    <source>
        <dbReference type="EMBL" id="MBP3942982.1"/>
    </source>
</evidence>
<reference evidence="2" key="1">
    <citation type="submission" date="2021-03" db="EMBL/GenBank/DDBJ databases">
        <authorList>
            <person name="Lu T."/>
            <person name="Wang Q."/>
            <person name="Han X."/>
        </authorList>
    </citation>
    <scope>NUCLEOTIDE SEQUENCE</scope>
    <source>
        <strain evidence="2">WQ 2009</strain>
    </source>
</reference>
<dbReference type="AlphaFoldDB" id="A0A8T4H7F9"/>
<gene>
    <name evidence="2" type="ORF">J5U18_05275</name>
</gene>
<dbReference type="RefSeq" id="WP_353546469.1">
    <property type="nucleotide sequence ID" value="NZ_JAGKSB010000004.1"/>
</dbReference>
<keyword evidence="1" id="KW-0732">Signal</keyword>
<comment type="caution">
    <text evidence="2">The sequence shown here is derived from an EMBL/GenBank/DDBJ whole genome shotgun (WGS) entry which is preliminary data.</text>
</comment>
<organism evidence="2 3">
    <name type="scientific">Rhinopithecimicrobium faecis</name>
    <dbReference type="NCBI Taxonomy" id="2820698"/>
    <lineage>
        <taxon>Bacteria</taxon>
        <taxon>Pseudomonadati</taxon>
        <taxon>Bacteroidota</taxon>
        <taxon>Sphingobacteriia</taxon>
        <taxon>Sphingobacteriales</taxon>
        <taxon>Sphingobacteriaceae</taxon>
        <taxon>Rhinopithecimicrobium</taxon>
    </lineage>
</organism>
<feature type="chain" id="PRO_5035919183" description="Auto-transporter adhesin head GIN domain-containing protein" evidence="1">
    <location>
        <begin position="21"/>
        <end position="210"/>
    </location>
</feature>